<comment type="similarity">
    <text evidence="2 8">Belongs to the 4-toluene sulfonate uptake permease (TSUP) (TC 2.A.102) family.</text>
</comment>
<accession>U2PPI8</accession>
<dbReference type="GO" id="GO:0005886">
    <property type="term" value="C:plasma membrane"/>
    <property type="evidence" value="ECO:0007669"/>
    <property type="project" value="UniProtKB-SubCell"/>
</dbReference>
<comment type="caution">
    <text evidence="9">The sequence shown here is derived from an EMBL/GenBank/DDBJ whole genome shotgun (WGS) entry which is preliminary data.</text>
</comment>
<gene>
    <name evidence="9" type="ORF">HMPREF0495_00096</name>
</gene>
<reference evidence="9 10" key="1">
    <citation type="submission" date="2013-06" db="EMBL/GenBank/DDBJ databases">
        <authorList>
            <person name="Weinstock G."/>
            <person name="Sodergren E."/>
            <person name="Lobos E.A."/>
            <person name="Fulton L."/>
            <person name="Fulton R."/>
            <person name="Courtney L."/>
            <person name="Fronick C."/>
            <person name="O'Laughlin M."/>
            <person name="Godfrey J."/>
            <person name="Wilson R.M."/>
            <person name="Miner T."/>
            <person name="Farmer C."/>
            <person name="Delehaunty K."/>
            <person name="Cordes M."/>
            <person name="Minx P."/>
            <person name="Tomlinson C."/>
            <person name="Chen J."/>
            <person name="Wollam A."/>
            <person name="Pepin K.H."/>
            <person name="Bhonagiri V."/>
            <person name="Zhang X."/>
            <person name="Warren W."/>
            <person name="Mitreva M."/>
            <person name="Mardis E.R."/>
            <person name="Wilson R.K."/>
        </authorList>
    </citation>
    <scope>NUCLEOTIDE SEQUENCE [LARGE SCALE GENOMIC DNA]</scope>
    <source>
        <strain evidence="9 10">ATCC 14869</strain>
    </source>
</reference>
<feature type="transmembrane region" description="Helical" evidence="8">
    <location>
        <begin position="94"/>
        <end position="112"/>
    </location>
</feature>
<dbReference type="PANTHER" id="PTHR30269:SF37">
    <property type="entry name" value="MEMBRANE TRANSPORTER PROTEIN"/>
    <property type="match status" value="1"/>
</dbReference>
<evidence type="ECO:0000256" key="2">
    <source>
        <dbReference type="ARBA" id="ARBA00009142"/>
    </source>
</evidence>
<feature type="transmembrane region" description="Helical" evidence="8">
    <location>
        <begin position="242"/>
        <end position="260"/>
    </location>
</feature>
<evidence type="ECO:0000256" key="3">
    <source>
        <dbReference type="ARBA" id="ARBA00022448"/>
    </source>
</evidence>
<proteinExistence type="inferred from homology"/>
<dbReference type="HOGENOM" id="CLU_054750_5_3_9"/>
<dbReference type="PATRIC" id="fig|649758.3.peg.89"/>
<feature type="transmembrane region" description="Helical" evidence="8">
    <location>
        <begin position="148"/>
        <end position="175"/>
    </location>
</feature>
<keyword evidence="4 8" id="KW-1003">Cell membrane</keyword>
<dbReference type="InterPro" id="IPR002781">
    <property type="entry name" value="TM_pro_TauE-like"/>
</dbReference>
<name>U2PPI8_LEVBR</name>
<protein>
    <recommendedName>
        <fullName evidence="8">Probable membrane transporter protein</fullName>
    </recommendedName>
</protein>
<sequence>MDQLVPSSRIDEGFFICSFIGGDHMTWLIVALAGLLGGTVQGLTGFGAVIMMMILLPNILPIDQSAGVAGVMMLASVSTLVYRYHHAIKFRQIILPFLIYASVATGSVHLGHVLDVHLLRLLLGGLLVGLSLYFTLNHRGNTQPFPWYVAGCFMIVSGFFNGLFGIGGPLMALYFLSLAHSMPEYLANLQTFFLIDTFYITSIRVANGILTMQHIPLILIGMVGAVTGTIIASHVVTRLNIATIKRIIYVFIGLSGLYYLL</sequence>
<evidence type="ECO:0000256" key="5">
    <source>
        <dbReference type="ARBA" id="ARBA00022692"/>
    </source>
</evidence>
<dbReference type="InterPro" id="IPR052017">
    <property type="entry name" value="TSUP"/>
</dbReference>
<keyword evidence="5 8" id="KW-0812">Transmembrane</keyword>
<evidence type="ECO:0000256" key="6">
    <source>
        <dbReference type="ARBA" id="ARBA00022989"/>
    </source>
</evidence>
<evidence type="ECO:0000256" key="7">
    <source>
        <dbReference type="ARBA" id="ARBA00023136"/>
    </source>
</evidence>
<feature type="transmembrane region" description="Helical" evidence="8">
    <location>
        <begin position="187"/>
        <end position="205"/>
    </location>
</feature>
<keyword evidence="6 8" id="KW-1133">Transmembrane helix</keyword>
<feature type="transmembrane region" description="Helical" evidence="8">
    <location>
        <begin position="66"/>
        <end position="82"/>
    </location>
</feature>
<evidence type="ECO:0000313" key="9">
    <source>
        <dbReference type="EMBL" id="ERK46031.1"/>
    </source>
</evidence>
<organism evidence="9 10">
    <name type="scientific">Levilactobacillus brevis ATCC 14869 = DSM 20054</name>
    <dbReference type="NCBI Taxonomy" id="649758"/>
    <lineage>
        <taxon>Bacteria</taxon>
        <taxon>Bacillati</taxon>
        <taxon>Bacillota</taxon>
        <taxon>Bacilli</taxon>
        <taxon>Lactobacillales</taxon>
        <taxon>Lactobacillaceae</taxon>
        <taxon>Levilactobacillus</taxon>
    </lineage>
</organism>
<dbReference type="PANTHER" id="PTHR30269">
    <property type="entry name" value="TRANSMEMBRANE PROTEIN YFCA"/>
    <property type="match status" value="1"/>
</dbReference>
<feature type="transmembrane region" description="Helical" evidence="8">
    <location>
        <begin position="118"/>
        <end position="136"/>
    </location>
</feature>
<evidence type="ECO:0000256" key="8">
    <source>
        <dbReference type="RuleBase" id="RU363041"/>
    </source>
</evidence>
<dbReference type="EMBL" id="AWVK01000003">
    <property type="protein sequence ID" value="ERK46031.1"/>
    <property type="molecule type" value="Genomic_DNA"/>
</dbReference>
<keyword evidence="3" id="KW-0813">Transport</keyword>
<dbReference type="AlphaFoldDB" id="U2PPI8"/>
<feature type="transmembrane region" description="Helical" evidence="8">
    <location>
        <begin position="217"/>
        <end position="236"/>
    </location>
</feature>
<evidence type="ECO:0000313" key="10">
    <source>
        <dbReference type="Proteomes" id="UP000016644"/>
    </source>
</evidence>
<comment type="subcellular location">
    <subcellularLocation>
        <location evidence="1 8">Cell membrane</location>
        <topology evidence="1 8">Multi-pass membrane protein</topology>
    </subcellularLocation>
</comment>
<keyword evidence="7 8" id="KW-0472">Membrane</keyword>
<dbReference type="Pfam" id="PF01925">
    <property type="entry name" value="TauE"/>
    <property type="match status" value="1"/>
</dbReference>
<evidence type="ECO:0000256" key="1">
    <source>
        <dbReference type="ARBA" id="ARBA00004651"/>
    </source>
</evidence>
<evidence type="ECO:0000256" key="4">
    <source>
        <dbReference type="ARBA" id="ARBA00022475"/>
    </source>
</evidence>
<dbReference type="Proteomes" id="UP000016644">
    <property type="component" value="Unassembled WGS sequence"/>
</dbReference>